<keyword evidence="8" id="KW-0378">Hydrolase</keyword>
<dbReference type="InterPro" id="IPR043128">
    <property type="entry name" value="Rev_trsase/Diguanyl_cyclase"/>
</dbReference>
<dbReference type="Gene3D" id="3.30.420.10">
    <property type="entry name" value="Ribonuclease H-like superfamily/Ribonuclease H"/>
    <property type="match status" value="1"/>
</dbReference>
<feature type="domain" description="Integrase-type" evidence="12">
    <location>
        <begin position="496"/>
        <end position="537"/>
    </location>
</feature>
<reference evidence="15" key="1">
    <citation type="submission" date="2025-08" db="UniProtKB">
        <authorList>
            <consortium name="Ensembl"/>
        </authorList>
    </citation>
    <scope>IDENTIFICATION</scope>
</reference>
<evidence type="ECO:0000259" key="12">
    <source>
        <dbReference type="PROSITE" id="PS50876"/>
    </source>
</evidence>
<dbReference type="Pfam" id="PF06817">
    <property type="entry name" value="RVT_thumb"/>
    <property type="match status" value="1"/>
</dbReference>
<dbReference type="PROSITE" id="PS50878">
    <property type="entry name" value="RT_POL"/>
    <property type="match status" value="1"/>
</dbReference>
<keyword evidence="10" id="KW-0238">DNA-binding</keyword>
<organism evidence="15 16">
    <name type="scientific">Anser cygnoides</name>
    <name type="common">Swan goose</name>
    <dbReference type="NCBI Taxonomy" id="8845"/>
    <lineage>
        <taxon>Eukaryota</taxon>
        <taxon>Metazoa</taxon>
        <taxon>Chordata</taxon>
        <taxon>Craniata</taxon>
        <taxon>Vertebrata</taxon>
        <taxon>Euteleostomi</taxon>
        <taxon>Archelosauria</taxon>
        <taxon>Archosauria</taxon>
        <taxon>Dinosauria</taxon>
        <taxon>Saurischia</taxon>
        <taxon>Theropoda</taxon>
        <taxon>Coelurosauria</taxon>
        <taxon>Aves</taxon>
        <taxon>Neognathae</taxon>
        <taxon>Galloanserae</taxon>
        <taxon>Anseriformes</taxon>
        <taxon>Anatidae</taxon>
        <taxon>Anserinae</taxon>
        <taxon>Anser</taxon>
    </lineage>
</organism>
<evidence type="ECO:0000256" key="7">
    <source>
        <dbReference type="ARBA" id="ARBA00022759"/>
    </source>
</evidence>
<dbReference type="InterPro" id="IPR036397">
    <property type="entry name" value="RNaseH_sf"/>
</dbReference>
<dbReference type="Gene3D" id="3.10.10.10">
    <property type="entry name" value="HIV Type 1 Reverse Transcriptase, subunit A, domain 1"/>
    <property type="match status" value="1"/>
</dbReference>
<evidence type="ECO:0000256" key="6">
    <source>
        <dbReference type="ARBA" id="ARBA00022723"/>
    </source>
</evidence>
<dbReference type="SUPFAM" id="SSF56672">
    <property type="entry name" value="DNA/RNA polymerases"/>
    <property type="match status" value="1"/>
</dbReference>
<name>A0A8B9EKR5_ANSCY</name>
<evidence type="ECO:0000259" key="13">
    <source>
        <dbReference type="PROSITE" id="PS50878"/>
    </source>
</evidence>
<reference evidence="15" key="2">
    <citation type="submission" date="2025-09" db="UniProtKB">
        <authorList>
            <consortium name="Ensembl"/>
        </authorList>
    </citation>
    <scope>IDENTIFICATION</scope>
</reference>
<evidence type="ECO:0000256" key="3">
    <source>
        <dbReference type="ARBA" id="ARBA00022679"/>
    </source>
</evidence>
<dbReference type="GO" id="GO:0008270">
    <property type="term" value="F:zinc ion binding"/>
    <property type="evidence" value="ECO:0007669"/>
    <property type="project" value="UniProtKB-KW"/>
</dbReference>
<keyword evidence="11" id="KW-0863">Zinc-finger</keyword>
<dbReference type="InterPro" id="IPR043502">
    <property type="entry name" value="DNA/RNA_pol_sf"/>
</dbReference>
<keyword evidence="11" id="KW-0862">Zinc</keyword>
<dbReference type="GO" id="GO:0003964">
    <property type="term" value="F:RNA-directed DNA polymerase activity"/>
    <property type="evidence" value="ECO:0007669"/>
    <property type="project" value="UniProtKB-KW"/>
</dbReference>
<keyword evidence="3" id="KW-0808">Transferase</keyword>
<evidence type="ECO:0000313" key="15">
    <source>
        <dbReference type="Ensembl" id="ENSACDP00005023040.1"/>
    </source>
</evidence>
<evidence type="ECO:0000256" key="8">
    <source>
        <dbReference type="ARBA" id="ARBA00022801"/>
    </source>
</evidence>
<dbReference type="Pfam" id="PF02022">
    <property type="entry name" value="Integrase_Zn"/>
    <property type="match status" value="1"/>
</dbReference>
<dbReference type="AlphaFoldDB" id="A0A8B9EKR5"/>
<dbReference type="Pfam" id="PF00078">
    <property type="entry name" value="RVT_1"/>
    <property type="match status" value="1"/>
</dbReference>
<dbReference type="EC" id="3.1.26.4" evidence="2"/>
<sequence>MLPRNWNILIIDLKDCFFTIPLHPADAPRFAFSVPKINKTEPMDRYHWTVLPQRMKNSLTICQTYVAEALCPVRKCFPHVYIYHYMDDILLSSPTDNLTQEVLPVLRQEFQTWGLQIAPEKIQIEPPWKYLGWKILQHSIQPQNIAIKTEIRTLHDVQKLIGNINWIRTQCGIDNHTLAPLFELLKGDTNINAPRRLTNEARVALHRIEEKISAQQCQRRAENLPIQLYICNQNPQPLAIIAQWDSNATDPLLLLEWVFLPHQPTKTLATRIEMFSDLIREGRERIIEMAGEEPKSIIIPIVKDYLDWCLQNSLELQSALSGFNGQLDIHLPSHKMLTFYNNVHVEDKPLYRWHPVQGQTVFTDGSGRTGKAVVTWEQGGHWQHVIETIQGSPQIVELHAVVMAFKQWDQAPLNIVSDSHYAVGVAQRIERSQIKHIHNEALFLKFKELLFLTEHRTHPYCVIHIRSHMTLPGFFAEGNARADQLTNIALQVPVPNTLSQARLSHQFFHQAAKALSKQFAIPIGGAKLIVQTCPDCQQRPGPPTTVNPRGPLFSSALAN</sequence>
<dbReference type="Gene3D" id="1.10.10.200">
    <property type="match status" value="1"/>
</dbReference>
<dbReference type="SUPFAM" id="SSF46919">
    <property type="entry name" value="N-terminal Zn binding domain of HIV integrase"/>
    <property type="match status" value="1"/>
</dbReference>
<dbReference type="GO" id="GO:0035613">
    <property type="term" value="F:RNA stem-loop binding"/>
    <property type="evidence" value="ECO:0007669"/>
    <property type="project" value="TreeGrafter"/>
</dbReference>
<keyword evidence="4" id="KW-0548">Nucleotidyltransferase</keyword>
<dbReference type="InterPro" id="IPR002156">
    <property type="entry name" value="RNaseH_domain"/>
</dbReference>
<dbReference type="GO" id="GO:0004523">
    <property type="term" value="F:RNA-DNA hybrid ribonuclease activity"/>
    <property type="evidence" value="ECO:0007669"/>
    <property type="project" value="UniProtKB-EC"/>
</dbReference>
<evidence type="ECO:0000313" key="16">
    <source>
        <dbReference type="Proteomes" id="UP000694521"/>
    </source>
</evidence>
<evidence type="ECO:0000256" key="1">
    <source>
        <dbReference type="ARBA" id="ARBA00010879"/>
    </source>
</evidence>
<dbReference type="InterPro" id="IPR010661">
    <property type="entry name" value="RVT_thumb"/>
</dbReference>
<evidence type="ECO:0000256" key="9">
    <source>
        <dbReference type="ARBA" id="ARBA00022918"/>
    </source>
</evidence>
<dbReference type="InterPro" id="IPR003308">
    <property type="entry name" value="Integrase_Zn-bd_dom_N"/>
</dbReference>
<evidence type="ECO:0000256" key="11">
    <source>
        <dbReference type="PROSITE-ProRule" id="PRU00450"/>
    </source>
</evidence>
<proteinExistence type="inferred from homology"/>
<dbReference type="PANTHER" id="PTHR41694:SF3">
    <property type="entry name" value="RNA-DIRECTED DNA POLYMERASE-RELATED"/>
    <property type="match status" value="1"/>
</dbReference>
<dbReference type="PROSITE" id="PS50876">
    <property type="entry name" value="ZF_INTEGRASE"/>
    <property type="match status" value="1"/>
</dbReference>
<dbReference type="InterPro" id="IPR000477">
    <property type="entry name" value="RT_dom"/>
</dbReference>
<evidence type="ECO:0000256" key="10">
    <source>
        <dbReference type="ARBA" id="ARBA00023125"/>
    </source>
</evidence>
<dbReference type="InterPro" id="IPR012337">
    <property type="entry name" value="RNaseH-like_sf"/>
</dbReference>
<feature type="domain" description="Reverse transcriptase" evidence="13">
    <location>
        <begin position="1"/>
        <end position="135"/>
    </location>
</feature>
<keyword evidence="7" id="KW-0255">Endonuclease</keyword>
<dbReference type="PROSITE" id="PS50879">
    <property type="entry name" value="RNASE_H_1"/>
    <property type="match status" value="1"/>
</dbReference>
<dbReference type="Proteomes" id="UP000694521">
    <property type="component" value="Unplaced"/>
</dbReference>
<evidence type="ECO:0000256" key="2">
    <source>
        <dbReference type="ARBA" id="ARBA00012180"/>
    </source>
</evidence>
<dbReference type="Pfam" id="PF00075">
    <property type="entry name" value="RNase_H"/>
    <property type="match status" value="1"/>
</dbReference>
<dbReference type="SUPFAM" id="SSF53098">
    <property type="entry name" value="Ribonuclease H-like"/>
    <property type="match status" value="1"/>
</dbReference>
<protein>
    <recommendedName>
        <fullName evidence="2">ribonuclease H</fullName>
        <ecNumber evidence="2">3.1.26.4</ecNumber>
    </recommendedName>
</protein>
<keyword evidence="9" id="KW-0695">RNA-directed DNA polymerase</keyword>
<dbReference type="Ensembl" id="ENSACDT00005027552.1">
    <property type="protein sequence ID" value="ENSACDP00005023040.1"/>
    <property type="gene ID" value="ENSACDG00005016705.1"/>
</dbReference>
<evidence type="ECO:0000259" key="14">
    <source>
        <dbReference type="PROSITE" id="PS50879"/>
    </source>
</evidence>
<evidence type="ECO:0000256" key="4">
    <source>
        <dbReference type="ARBA" id="ARBA00022695"/>
    </source>
</evidence>
<keyword evidence="6" id="KW-0479">Metal-binding</keyword>
<feature type="domain" description="RNase H type-1" evidence="14">
    <location>
        <begin position="355"/>
        <end position="491"/>
    </location>
</feature>
<dbReference type="GO" id="GO:0003677">
    <property type="term" value="F:DNA binding"/>
    <property type="evidence" value="ECO:0007669"/>
    <property type="project" value="UniProtKB-KW"/>
</dbReference>
<evidence type="ECO:0000256" key="5">
    <source>
        <dbReference type="ARBA" id="ARBA00022722"/>
    </source>
</evidence>
<dbReference type="InterPro" id="IPR017856">
    <property type="entry name" value="Integrase-like_N"/>
</dbReference>
<comment type="similarity">
    <text evidence="1">Belongs to the beta type-B retroviral polymerase family. HERV class-II K(HML-2) pol subfamily.</text>
</comment>
<keyword evidence="16" id="KW-1185">Reference proteome</keyword>
<accession>A0A8B9EKR5</accession>
<dbReference type="Gene3D" id="3.30.70.270">
    <property type="match status" value="2"/>
</dbReference>
<keyword evidence="5" id="KW-0540">Nuclease</keyword>
<dbReference type="PANTHER" id="PTHR41694">
    <property type="entry name" value="ENDOGENOUS RETROVIRUS GROUP K MEMBER POL PROTEIN"/>
    <property type="match status" value="1"/>
</dbReference>